<dbReference type="RefSeq" id="WP_262430121.1">
    <property type="nucleotide sequence ID" value="NZ_JACRTG010000025.1"/>
</dbReference>
<accession>A0A926EY65</accession>
<feature type="domain" description="THIF-type NAD/FAD binding fold" evidence="1">
    <location>
        <begin position="11"/>
        <end position="231"/>
    </location>
</feature>
<proteinExistence type="predicted"/>
<gene>
    <name evidence="2" type="ORF">H8707_10555</name>
</gene>
<dbReference type="PANTHER" id="PTHR43267">
    <property type="entry name" value="TRNA THREONYLCARBAMOYLADENOSINE DEHYDRATASE"/>
    <property type="match status" value="1"/>
</dbReference>
<evidence type="ECO:0000313" key="2">
    <source>
        <dbReference type="EMBL" id="MBC8588667.1"/>
    </source>
</evidence>
<evidence type="ECO:0000259" key="1">
    <source>
        <dbReference type="Pfam" id="PF00899"/>
    </source>
</evidence>
<dbReference type="GO" id="GO:0061504">
    <property type="term" value="P:cyclic threonylcarbamoyladenosine biosynthetic process"/>
    <property type="evidence" value="ECO:0007669"/>
    <property type="project" value="TreeGrafter"/>
</dbReference>
<dbReference type="GO" id="GO:0061503">
    <property type="term" value="F:tRNA threonylcarbamoyladenosine dehydratase"/>
    <property type="evidence" value="ECO:0007669"/>
    <property type="project" value="TreeGrafter"/>
</dbReference>
<sequence length="233" mass="25778">MKNPFERTELLLGIEEMKKLQNSEVAVFGIGGVGSFSAEALVRSGLGKIVLVDYDIIDITNINRQIHATIKTVGLSKVEVMKERLLDINPDLEIKVFNEKYTEETKDLLLSSDYDYVIDAIDMISAKIDLINTCKTMGISIISSMGAGNKLDPTSFEIKDIYSTKVCPLAKVMRRELKKRGIKDLKVVCSEETPKKINIGDKEIRKATPGSIAFVPSVVGLILASEVIKDLIK</sequence>
<dbReference type="InterPro" id="IPR000594">
    <property type="entry name" value="ThiF_NAD_FAD-bd"/>
</dbReference>
<dbReference type="InterPro" id="IPR045886">
    <property type="entry name" value="ThiF/MoeB/HesA"/>
</dbReference>
<dbReference type="AlphaFoldDB" id="A0A926EY65"/>
<dbReference type="PANTHER" id="PTHR43267:SF1">
    <property type="entry name" value="TRNA THREONYLCARBAMOYLADENOSINE DEHYDRATASE"/>
    <property type="match status" value="1"/>
</dbReference>
<dbReference type="Pfam" id="PF00899">
    <property type="entry name" value="ThiF"/>
    <property type="match status" value="1"/>
</dbReference>
<dbReference type="Gene3D" id="3.40.50.720">
    <property type="entry name" value="NAD(P)-binding Rossmann-like Domain"/>
    <property type="match status" value="1"/>
</dbReference>
<dbReference type="Proteomes" id="UP000601171">
    <property type="component" value="Unassembled WGS sequence"/>
</dbReference>
<dbReference type="SUPFAM" id="SSF69572">
    <property type="entry name" value="Activating enzymes of the ubiquitin-like proteins"/>
    <property type="match status" value="1"/>
</dbReference>
<dbReference type="CDD" id="cd00755">
    <property type="entry name" value="YgdL_like"/>
    <property type="match status" value="1"/>
</dbReference>
<name>A0A926EY65_9FIRM</name>
<organism evidence="2 3">
    <name type="scientific">Paratissierella segnis</name>
    <dbReference type="NCBI Taxonomy" id="2763679"/>
    <lineage>
        <taxon>Bacteria</taxon>
        <taxon>Bacillati</taxon>
        <taxon>Bacillota</taxon>
        <taxon>Tissierellia</taxon>
        <taxon>Tissierellales</taxon>
        <taxon>Tissierellaceae</taxon>
        <taxon>Paratissierella</taxon>
    </lineage>
</organism>
<dbReference type="InterPro" id="IPR035985">
    <property type="entry name" value="Ubiquitin-activating_enz"/>
</dbReference>
<protein>
    <submittedName>
        <fullName evidence="2">tRNA threonylcarbamoyladenosine dehydratase</fullName>
    </submittedName>
</protein>
<evidence type="ECO:0000313" key="3">
    <source>
        <dbReference type="Proteomes" id="UP000601171"/>
    </source>
</evidence>
<comment type="caution">
    <text evidence="2">The sequence shown here is derived from an EMBL/GenBank/DDBJ whole genome shotgun (WGS) entry which is preliminary data.</text>
</comment>
<keyword evidence="3" id="KW-1185">Reference proteome</keyword>
<dbReference type="FunFam" id="3.40.50.720:FF:000141">
    <property type="entry name" value="tRNA threonylcarbamoyladenosine dehydratase"/>
    <property type="match status" value="1"/>
</dbReference>
<dbReference type="EMBL" id="JACRTG010000025">
    <property type="protein sequence ID" value="MBC8588667.1"/>
    <property type="molecule type" value="Genomic_DNA"/>
</dbReference>
<reference evidence="2" key="1">
    <citation type="submission" date="2020-08" db="EMBL/GenBank/DDBJ databases">
        <title>Genome public.</title>
        <authorList>
            <person name="Liu C."/>
            <person name="Sun Q."/>
        </authorList>
    </citation>
    <scope>NUCLEOTIDE SEQUENCE</scope>
    <source>
        <strain evidence="2">BX21</strain>
    </source>
</reference>
<dbReference type="GO" id="GO:0008641">
    <property type="term" value="F:ubiquitin-like modifier activating enzyme activity"/>
    <property type="evidence" value="ECO:0007669"/>
    <property type="project" value="InterPro"/>
</dbReference>